<proteinExistence type="predicted"/>
<name>A0A7W8BP54_9ACTN</name>
<keyword evidence="2" id="KW-1185">Reference proteome</keyword>
<reference evidence="1 2" key="1">
    <citation type="submission" date="2020-08" db="EMBL/GenBank/DDBJ databases">
        <title>Genomic Encyclopedia of Type Strains, Phase III (KMG-III): the genomes of soil and plant-associated and newly described type strains.</title>
        <authorList>
            <person name="Whitman W."/>
        </authorList>
    </citation>
    <scope>NUCLEOTIDE SEQUENCE [LARGE SCALE GENOMIC DNA]</scope>
    <source>
        <strain evidence="1 2">CECT 3226</strain>
    </source>
</reference>
<gene>
    <name evidence="1" type="ORF">FHS32_002970</name>
</gene>
<comment type="caution">
    <text evidence="1">The sequence shown here is derived from an EMBL/GenBank/DDBJ whole genome shotgun (WGS) entry which is preliminary data.</text>
</comment>
<protein>
    <submittedName>
        <fullName evidence="1">Uncharacterized protein</fullName>
    </submittedName>
</protein>
<sequence length="131" mass="14785">MRRENLTPDFRTQAGALDRQRVPRASRLPFEWMVNPHRARTHARARASIDDPIDWERFAMVSAPHADRAWKSMTASITDRDAGAPRSTSPRAGVTAYLTLLQGAGPSPAGDLSARPWLLLRERTTDRLRQQ</sequence>
<evidence type="ECO:0000313" key="2">
    <source>
        <dbReference type="Proteomes" id="UP000568022"/>
    </source>
</evidence>
<evidence type="ECO:0000313" key="1">
    <source>
        <dbReference type="EMBL" id="MBB5126233.1"/>
    </source>
</evidence>
<dbReference type="Proteomes" id="UP000568022">
    <property type="component" value="Unassembled WGS sequence"/>
</dbReference>
<accession>A0A7W8BP54</accession>
<dbReference type="EMBL" id="JACHJE010000006">
    <property type="protein sequence ID" value="MBB5126233.1"/>
    <property type="molecule type" value="Genomic_DNA"/>
</dbReference>
<organism evidence="1 2">
    <name type="scientific">Streptomyces griseoloalbus</name>
    <dbReference type="NCBI Taxonomy" id="67303"/>
    <lineage>
        <taxon>Bacteria</taxon>
        <taxon>Bacillati</taxon>
        <taxon>Actinomycetota</taxon>
        <taxon>Actinomycetes</taxon>
        <taxon>Kitasatosporales</taxon>
        <taxon>Streptomycetaceae</taxon>
        <taxon>Streptomyces</taxon>
    </lineage>
</organism>
<dbReference type="AlphaFoldDB" id="A0A7W8BP54"/>